<dbReference type="EMBL" id="JAUSWN010000003">
    <property type="protein sequence ID" value="MDQ0478774.1"/>
    <property type="molecule type" value="Genomic_DNA"/>
</dbReference>
<comment type="caution">
    <text evidence="2">The sequence shown here is derived from an EMBL/GenBank/DDBJ whole genome shotgun (WGS) entry which is preliminary data.</text>
</comment>
<accession>A0ABU0JNW1</accession>
<keyword evidence="1" id="KW-0051">Antiviral defense</keyword>
<reference evidence="2 3" key="1">
    <citation type="submission" date="2023-07" db="EMBL/GenBank/DDBJ databases">
        <title>Genomic Encyclopedia of Type Strains, Phase IV (KMG-IV): sequencing the most valuable type-strain genomes for metagenomic binning, comparative biology and taxonomic classification.</title>
        <authorList>
            <person name="Goeker M."/>
        </authorList>
    </citation>
    <scope>NUCLEOTIDE SEQUENCE [LARGE SCALE GENOMIC DNA]</scope>
    <source>
        <strain evidence="2 3">DSM 1400</strain>
    </source>
</reference>
<dbReference type="Proteomes" id="UP001224418">
    <property type="component" value="Unassembled WGS sequence"/>
</dbReference>
<name>A0ABU0JNW1_HATLI</name>
<proteinExistence type="predicted"/>
<organism evidence="2 3">
    <name type="scientific">Hathewaya limosa</name>
    <name type="common">Clostridium limosum</name>
    <dbReference type="NCBI Taxonomy" id="1536"/>
    <lineage>
        <taxon>Bacteria</taxon>
        <taxon>Bacillati</taxon>
        <taxon>Bacillota</taxon>
        <taxon>Clostridia</taxon>
        <taxon>Eubacteriales</taxon>
        <taxon>Clostridiaceae</taxon>
        <taxon>Hathewaya</taxon>
    </lineage>
</organism>
<protein>
    <submittedName>
        <fullName evidence="2">CRISPR-associated protein Cas5t</fullName>
    </submittedName>
</protein>
<evidence type="ECO:0000256" key="1">
    <source>
        <dbReference type="ARBA" id="ARBA00023118"/>
    </source>
</evidence>
<dbReference type="RefSeq" id="WP_307354979.1">
    <property type="nucleotide sequence ID" value="NZ_BAAACJ010000025.1"/>
</dbReference>
<dbReference type="InterPro" id="IPR013422">
    <property type="entry name" value="CRISPR-assoc_prot_Cas5_N"/>
</dbReference>
<evidence type="ECO:0000313" key="2">
    <source>
        <dbReference type="EMBL" id="MDQ0478774.1"/>
    </source>
</evidence>
<dbReference type="NCBIfam" id="TIGR02593">
    <property type="entry name" value="CRISPR_cas5"/>
    <property type="match status" value="1"/>
</dbReference>
<evidence type="ECO:0000313" key="3">
    <source>
        <dbReference type="Proteomes" id="UP001224418"/>
    </source>
</evidence>
<sequence length="223" mass="26619">MNFIKIPIISNLAHFHIPYSFKNQRTFNIPPPSTIVGILKILYNEDIDNFVFGYTIEYDGIFKDLTKTYKEVNRNTNNIEYMKTGIQKSDICCVEYLIEPKINIYTNIKEELRINKPLNLGKTDCLARVLLNQKQEINLINKEGQGYNQWTDLNVGYGQIKRITTETIFNRETDCYEQNYKLLRENEVFDYDKFYDEELGQNIFLWSFNKKREDRIECYVENH</sequence>
<gene>
    <name evidence="2" type="ORF">QOZ93_000502</name>
</gene>
<keyword evidence="3" id="KW-1185">Reference proteome</keyword>